<evidence type="ECO:0000313" key="3">
    <source>
        <dbReference type="Proteomes" id="UP000646827"/>
    </source>
</evidence>
<evidence type="ECO:0000313" key="2">
    <source>
        <dbReference type="EMBL" id="KAG2208340.1"/>
    </source>
</evidence>
<dbReference type="Proteomes" id="UP000646827">
    <property type="component" value="Unassembled WGS sequence"/>
</dbReference>
<evidence type="ECO:0000256" key="1">
    <source>
        <dbReference type="SAM" id="MobiDB-lite"/>
    </source>
</evidence>
<name>A0A8H7V5V9_9FUNG</name>
<protein>
    <recommendedName>
        <fullName evidence="4">Retrotransposon gag domain-containing protein</fullName>
    </recommendedName>
</protein>
<feature type="compositionally biased region" description="Low complexity" evidence="1">
    <location>
        <begin position="451"/>
        <end position="463"/>
    </location>
</feature>
<sequence>MSHQQENFILSTNADHHLDDDMISESGSQVSAVSSSCMPPRIEKLVAKLAFLEEEMVRDDLYEQDLTKIQNLFAIHSKSLDMILGVHKKLLKKDKVAVTTSTSRTIVPTDLPLLQWTGNVYDGSKSVFSSIHECLDRFKDIIESYNQDINTNWCRLLPRMLSPEQRSWFVDHLKPHAALNWSFAHKTLISKYGIQDAECQAQFIQKLFSLRMGCDDSVERYMDHFHKLRREAGCKDDQVMATLFINSLLPELCQHVTLGQAHLSQDKRATIDQAANLARRLYGNVVHLKYSKQVALSSESSTLSTASGAAAGSSFAVTGKKNKGKKRAETKYCRLHGNGRHSSDECRALSSLHTSGNAGKVSKSAGSSGTRVAGPSGNASSPSSSGKKDCFKCGFIPWTPGHKCEVNHLAIRSASLAPASTLASGPAPVTPPSLSSSVPTVDNDASTSVRPESAPTTTSSASEANEDTLMAEVEESLTKACFNCKSNHSHDFTKHLYKNTKSYYVPITLEGHDIFAFVDPGSTFTAITLGLRSSLGLEYTFCSARSVWLPLGLI</sequence>
<dbReference type="AlphaFoldDB" id="A0A8H7V5V9"/>
<accession>A0A8H7V5V9</accession>
<keyword evidence="3" id="KW-1185">Reference proteome</keyword>
<evidence type="ECO:0008006" key="4">
    <source>
        <dbReference type="Google" id="ProtNLM"/>
    </source>
</evidence>
<dbReference type="EMBL" id="JAEPRB010001066">
    <property type="protein sequence ID" value="KAG2208340.1"/>
    <property type="molecule type" value="Genomic_DNA"/>
</dbReference>
<gene>
    <name evidence="2" type="ORF">INT45_002911</name>
</gene>
<feature type="region of interest" description="Disordered" evidence="1">
    <location>
        <begin position="354"/>
        <end position="388"/>
    </location>
</feature>
<feature type="compositionally biased region" description="Low complexity" evidence="1">
    <location>
        <begin position="355"/>
        <end position="385"/>
    </location>
</feature>
<organism evidence="2 3">
    <name type="scientific">Circinella minor</name>
    <dbReference type="NCBI Taxonomy" id="1195481"/>
    <lineage>
        <taxon>Eukaryota</taxon>
        <taxon>Fungi</taxon>
        <taxon>Fungi incertae sedis</taxon>
        <taxon>Mucoromycota</taxon>
        <taxon>Mucoromycotina</taxon>
        <taxon>Mucoromycetes</taxon>
        <taxon>Mucorales</taxon>
        <taxon>Lichtheimiaceae</taxon>
        <taxon>Circinella</taxon>
    </lineage>
</organism>
<reference evidence="2 3" key="1">
    <citation type="submission" date="2020-12" db="EMBL/GenBank/DDBJ databases">
        <title>Metabolic potential, ecology and presence of endohyphal bacteria is reflected in genomic diversity of Mucoromycotina.</title>
        <authorList>
            <person name="Muszewska A."/>
            <person name="Okrasinska A."/>
            <person name="Steczkiewicz K."/>
            <person name="Drgas O."/>
            <person name="Orlowska M."/>
            <person name="Perlinska-Lenart U."/>
            <person name="Aleksandrzak-Piekarczyk T."/>
            <person name="Szatraj K."/>
            <person name="Zielenkiewicz U."/>
            <person name="Pilsyk S."/>
            <person name="Malc E."/>
            <person name="Mieczkowski P."/>
            <person name="Kruszewska J.S."/>
            <person name="Biernat P."/>
            <person name="Pawlowska J."/>
        </authorList>
    </citation>
    <scope>NUCLEOTIDE SEQUENCE [LARGE SCALE GENOMIC DNA]</scope>
    <source>
        <strain evidence="2 3">CBS 142.35</strain>
    </source>
</reference>
<proteinExistence type="predicted"/>
<feature type="compositionally biased region" description="Low complexity" evidence="1">
    <location>
        <begin position="420"/>
        <end position="441"/>
    </location>
</feature>
<comment type="caution">
    <text evidence="2">The sequence shown here is derived from an EMBL/GenBank/DDBJ whole genome shotgun (WGS) entry which is preliminary data.</text>
</comment>
<feature type="region of interest" description="Disordered" evidence="1">
    <location>
        <begin position="420"/>
        <end position="465"/>
    </location>
</feature>